<protein>
    <submittedName>
        <fullName evidence="1">Uncharacterized protein</fullName>
    </submittedName>
</protein>
<dbReference type="GeneID" id="84023519"/>
<evidence type="ECO:0000313" key="1">
    <source>
        <dbReference type="EMBL" id="MCL6656985.1"/>
    </source>
</evidence>
<proteinExistence type="predicted"/>
<sequence length="86" mass="9907">MDNNLWIDNLISKRGFSKAQAEEVLGEAKRFVKSEVSLEEIMEYIIEEEIDDVEYAVELIENQKDISWATDEDGNVATFDEIFGDD</sequence>
<dbReference type="RefSeq" id="WP_102728029.1">
    <property type="nucleotide sequence ID" value="NZ_CP072027.1"/>
</dbReference>
<gene>
    <name evidence="1" type="ORF">M8N44_06580</name>
</gene>
<keyword evidence="2" id="KW-1185">Reference proteome</keyword>
<accession>A0ABT0R7V3</accession>
<reference evidence="1 2" key="1">
    <citation type="submission" date="2022-03" db="EMBL/GenBank/DDBJ databases">
        <title>Taxonomic description of new species and reclassification of some bacterial strains.</title>
        <authorList>
            <person name="Ndongo S."/>
        </authorList>
    </citation>
    <scope>NUCLEOTIDE SEQUENCE [LARGE SCALE GENOMIC DNA]</scope>
    <source>
        <strain evidence="1 2">Marseille-P6666</strain>
    </source>
</reference>
<evidence type="ECO:0000313" key="2">
    <source>
        <dbReference type="Proteomes" id="UP001202031"/>
    </source>
</evidence>
<comment type="caution">
    <text evidence="1">The sequence shown here is derived from an EMBL/GenBank/DDBJ whole genome shotgun (WGS) entry which is preliminary data.</text>
</comment>
<organism evidence="1 2">
    <name type="scientific">Akkermansia massiliensis</name>
    <dbReference type="NCBI Taxonomy" id="2927224"/>
    <lineage>
        <taxon>Bacteria</taxon>
        <taxon>Pseudomonadati</taxon>
        <taxon>Verrucomicrobiota</taxon>
        <taxon>Verrucomicrobiia</taxon>
        <taxon>Verrucomicrobiales</taxon>
        <taxon>Akkermansiaceae</taxon>
        <taxon>Akkermansia</taxon>
    </lineage>
</organism>
<dbReference type="EMBL" id="JAMGSI010000001">
    <property type="protein sequence ID" value="MCL6656985.1"/>
    <property type="molecule type" value="Genomic_DNA"/>
</dbReference>
<name>A0ABT0R7V3_9BACT</name>
<dbReference type="Proteomes" id="UP001202031">
    <property type="component" value="Unassembled WGS sequence"/>
</dbReference>